<dbReference type="GO" id="GO:0005737">
    <property type="term" value="C:cytoplasm"/>
    <property type="evidence" value="ECO:0007669"/>
    <property type="project" value="TreeGrafter"/>
</dbReference>
<evidence type="ECO:0000256" key="1">
    <source>
        <dbReference type="ARBA" id="ARBA00009394"/>
    </source>
</evidence>
<reference evidence="4" key="1">
    <citation type="submission" date="2019-07" db="EMBL/GenBank/DDBJ databases">
        <title>Annotation for the trematode Paragonimus miyazaki's.</title>
        <authorList>
            <person name="Choi Y.-J."/>
        </authorList>
    </citation>
    <scope>NUCLEOTIDE SEQUENCE</scope>
    <source>
        <strain evidence="4">Japan</strain>
    </source>
</reference>
<evidence type="ECO:0000259" key="3">
    <source>
        <dbReference type="SMART" id="SM01273"/>
    </source>
</evidence>
<keyword evidence="5" id="KW-1185">Reference proteome</keyword>
<evidence type="ECO:0000256" key="2">
    <source>
        <dbReference type="SAM" id="MobiDB-lite"/>
    </source>
</evidence>
<dbReference type="Pfam" id="PF09282">
    <property type="entry name" value="Mago-bind"/>
    <property type="match status" value="1"/>
</dbReference>
<dbReference type="SMART" id="SM01273">
    <property type="entry name" value="Mago-bind"/>
    <property type="match status" value="1"/>
</dbReference>
<feature type="domain" description="WIBG Mago-binding" evidence="3">
    <location>
        <begin position="14"/>
        <end position="40"/>
    </location>
</feature>
<feature type="region of interest" description="Disordered" evidence="2">
    <location>
        <begin position="85"/>
        <end position="131"/>
    </location>
</feature>
<dbReference type="InterPro" id="IPR036348">
    <property type="entry name" value="WIBG_N_sf"/>
</dbReference>
<dbReference type="GO" id="GO:1903259">
    <property type="term" value="P:exon-exon junction complex disassembly"/>
    <property type="evidence" value="ECO:0007669"/>
    <property type="project" value="InterPro"/>
</dbReference>
<accession>A0A8S9Z4C8</accession>
<dbReference type="InterPro" id="IPR015362">
    <property type="entry name" value="WIBG_mago-bd"/>
</dbReference>
<dbReference type="GO" id="GO:0035145">
    <property type="term" value="C:exon-exon junction complex"/>
    <property type="evidence" value="ECO:0007669"/>
    <property type="project" value="TreeGrafter"/>
</dbReference>
<dbReference type="Proteomes" id="UP000822476">
    <property type="component" value="Unassembled WGS sequence"/>
</dbReference>
<feature type="region of interest" description="Disordered" evidence="2">
    <location>
        <begin position="151"/>
        <end position="170"/>
    </location>
</feature>
<dbReference type="EMBL" id="JTDE01000827">
    <property type="protein sequence ID" value="KAF7260253.1"/>
    <property type="molecule type" value="Genomic_DNA"/>
</dbReference>
<dbReference type="InterPro" id="IPR039333">
    <property type="entry name" value="PYM1"/>
</dbReference>
<feature type="compositionally biased region" description="Polar residues" evidence="2">
    <location>
        <begin position="89"/>
        <end position="102"/>
    </location>
</feature>
<feature type="compositionally biased region" description="Basic and acidic residues" evidence="2">
    <location>
        <begin position="112"/>
        <end position="128"/>
    </location>
</feature>
<protein>
    <recommendedName>
        <fullName evidence="3">WIBG Mago-binding domain-containing protein</fullName>
    </recommendedName>
</protein>
<dbReference type="PANTHER" id="PTHR22959">
    <property type="entry name" value="PYM PROTEIN"/>
    <property type="match status" value="1"/>
</dbReference>
<proteinExistence type="inferred from homology"/>
<dbReference type="GO" id="GO:0003723">
    <property type="term" value="F:RNA binding"/>
    <property type="evidence" value="ECO:0007669"/>
    <property type="project" value="TreeGrafter"/>
</dbReference>
<comment type="caution">
    <text evidence="4">The sequence shown here is derived from an EMBL/GenBank/DDBJ whole genome shotgun (WGS) entry which is preliminary data.</text>
</comment>
<dbReference type="AlphaFoldDB" id="A0A8S9Z4C8"/>
<feature type="compositionally biased region" description="Polar residues" evidence="2">
    <location>
        <begin position="159"/>
        <end position="169"/>
    </location>
</feature>
<organism evidence="4 5">
    <name type="scientific">Paragonimus skrjabini miyazakii</name>
    <dbReference type="NCBI Taxonomy" id="59628"/>
    <lineage>
        <taxon>Eukaryota</taxon>
        <taxon>Metazoa</taxon>
        <taxon>Spiralia</taxon>
        <taxon>Lophotrochozoa</taxon>
        <taxon>Platyhelminthes</taxon>
        <taxon>Trematoda</taxon>
        <taxon>Digenea</taxon>
        <taxon>Plagiorchiida</taxon>
        <taxon>Troglotremata</taxon>
        <taxon>Troglotrematidae</taxon>
        <taxon>Paragonimus</taxon>
    </lineage>
</organism>
<comment type="similarity">
    <text evidence="1">Belongs to the pym family.</text>
</comment>
<dbReference type="OrthoDB" id="21625at2759"/>
<dbReference type="SUPFAM" id="SSF101931">
    <property type="entry name" value="Pym (Within the bgcn gene intron protein, WIBG), N-terminal domain"/>
    <property type="match status" value="1"/>
</dbReference>
<dbReference type="PANTHER" id="PTHR22959:SF0">
    <property type="entry name" value="PARTNER OF Y14 AND MAGO"/>
    <property type="match status" value="1"/>
</dbReference>
<evidence type="ECO:0000313" key="5">
    <source>
        <dbReference type="Proteomes" id="UP000822476"/>
    </source>
</evidence>
<name>A0A8S9Z4C8_9TREM</name>
<sequence length="228" mass="25552">MNIVREGVVRDKNGCLVIPASQRPDGTWRKARRVKEGYVPPDEVPAYKSTAAQIRERQSQHVIPGLSHAAAAELMKQRVGGLLHLRPDQASTPTASDVTPSTTKKRRRKKVKQDEIKFQRDTEPHTNDPIRTVPDAMLGAVTSTSVSQTLSNPVAEVSAPTNSLASDQSSLEHRLRVEQRRLRQIETIEEKQTLGELLNKDQLKKLQRKHEVEELIRSLKLVAVNGEQ</sequence>
<gene>
    <name evidence="4" type="ORF">EG68_02480</name>
</gene>
<evidence type="ECO:0000313" key="4">
    <source>
        <dbReference type="EMBL" id="KAF7260253.1"/>
    </source>
</evidence>